<organism evidence="12 13">
    <name type="scientific">Vombatus ursinus</name>
    <name type="common">Common wombat</name>
    <dbReference type="NCBI Taxonomy" id="29139"/>
    <lineage>
        <taxon>Eukaryota</taxon>
        <taxon>Metazoa</taxon>
        <taxon>Chordata</taxon>
        <taxon>Craniata</taxon>
        <taxon>Vertebrata</taxon>
        <taxon>Euteleostomi</taxon>
        <taxon>Mammalia</taxon>
        <taxon>Metatheria</taxon>
        <taxon>Diprotodontia</taxon>
        <taxon>Vombatidae</taxon>
        <taxon>Vombatus</taxon>
    </lineage>
</organism>
<reference evidence="12" key="3">
    <citation type="submission" date="2025-09" db="UniProtKB">
        <authorList>
            <consortium name="Ensembl"/>
        </authorList>
    </citation>
    <scope>IDENTIFICATION</scope>
</reference>
<evidence type="ECO:0000256" key="10">
    <source>
        <dbReference type="SAM" id="MobiDB-lite"/>
    </source>
</evidence>
<name>A0A4X2JSA8_VOMUR</name>
<dbReference type="GO" id="GO:0005794">
    <property type="term" value="C:Golgi apparatus"/>
    <property type="evidence" value="ECO:0007669"/>
    <property type="project" value="UniProtKB-SubCell"/>
</dbReference>
<keyword evidence="6" id="KW-1133">Transmembrane helix</keyword>
<protein>
    <submittedName>
        <fullName evidence="12">Uncharacterized protein</fullName>
    </submittedName>
</protein>
<feature type="region of interest" description="Disordered" evidence="10">
    <location>
        <begin position="160"/>
        <end position="192"/>
    </location>
</feature>
<keyword evidence="11" id="KW-0732">Signal</keyword>
<evidence type="ECO:0000256" key="6">
    <source>
        <dbReference type="ARBA" id="ARBA00022989"/>
    </source>
</evidence>
<evidence type="ECO:0000256" key="11">
    <source>
        <dbReference type="SAM" id="SignalP"/>
    </source>
</evidence>
<feature type="compositionally biased region" description="Polar residues" evidence="10">
    <location>
        <begin position="174"/>
        <end position="191"/>
    </location>
</feature>
<evidence type="ECO:0000313" key="13">
    <source>
        <dbReference type="Proteomes" id="UP000314987"/>
    </source>
</evidence>
<evidence type="ECO:0000256" key="3">
    <source>
        <dbReference type="ARBA" id="ARBA00004173"/>
    </source>
</evidence>
<feature type="chain" id="PRO_5021440678" evidence="11">
    <location>
        <begin position="23"/>
        <end position="279"/>
    </location>
</feature>
<accession>A0A4X2JSA8</accession>
<dbReference type="AlphaFoldDB" id="A0A4X2JSA8"/>
<feature type="signal peptide" evidence="11">
    <location>
        <begin position="1"/>
        <end position="22"/>
    </location>
</feature>
<evidence type="ECO:0000256" key="7">
    <source>
        <dbReference type="ARBA" id="ARBA00023034"/>
    </source>
</evidence>
<dbReference type="GO" id="GO:0006909">
    <property type="term" value="P:phagocytosis"/>
    <property type="evidence" value="ECO:0007669"/>
    <property type="project" value="TreeGrafter"/>
</dbReference>
<sequence>IGRGNTWARNRLLARLSRQVSALLFVFVKRQIMRFAVKSRRGPHVPVGHNAPKDLKEENDIRLSKVQGVKYEPQLLGEDHARLLQLQTPGNQHRYNRLYRTKASDAIRASEISFHSEGRTPFKGVRNALTDGTGVFGQPEYLHYQEALSELAAAAARARGGSSQAAAEDLTQPPEVSSPTTMQVTHLPSSQESKRAKHFLELKSLKDNCDTLESTLWLDLGIAIASTAPGGESSLYPGISPGQETRQLCSALTVCPEFWECVSADPSLAIPLPCGMTAP</sequence>
<reference evidence="12" key="2">
    <citation type="submission" date="2025-08" db="UniProtKB">
        <authorList>
            <consortium name="Ensembl"/>
        </authorList>
    </citation>
    <scope>IDENTIFICATION</scope>
</reference>
<evidence type="ECO:0000256" key="5">
    <source>
        <dbReference type="ARBA" id="ARBA00022692"/>
    </source>
</evidence>
<evidence type="ECO:0000256" key="9">
    <source>
        <dbReference type="ARBA" id="ARBA00023136"/>
    </source>
</evidence>
<evidence type="ECO:0000313" key="12">
    <source>
        <dbReference type="Ensembl" id="ENSVURP00010000017.1"/>
    </source>
</evidence>
<dbReference type="GO" id="GO:0005739">
    <property type="term" value="C:mitochondrion"/>
    <property type="evidence" value="ECO:0007669"/>
    <property type="project" value="UniProtKB-SubCell"/>
</dbReference>
<evidence type="ECO:0000256" key="2">
    <source>
        <dbReference type="ARBA" id="ARBA00004167"/>
    </source>
</evidence>
<keyword evidence="9" id="KW-0472">Membrane</keyword>
<keyword evidence="13" id="KW-1185">Reference proteome</keyword>
<evidence type="ECO:0000256" key="8">
    <source>
        <dbReference type="ARBA" id="ARBA00023128"/>
    </source>
</evidence>
<evidence type="ECO:0000256" key="1">
    <source>
        <dbReference type="ARBA" id="ARBA00002620"/>
    </source>
</evidence>
<dbReference type="PANTHER" id="PTHR21425:SF2">
    <property type="entry name" value="PROTEIN C1ORF43"/>
    <property type="match status" value="1"/>
</dbReference>
<dbReference type="PANTHER" id="PTHR21425">
    <property type="entry name" value="NICE-3"/>
    <property type="match status" value="1"/>
</dbReference>
<reference evidence="13" key="1">
    <citation type="submission" date="2018-12" db="EMBL/GenBank/DDBJ databases">
        <authorList>
            <person name="Yazar S."/>
        </authorList>
    </citation>
    <scope>NUCLEOTIDE SEQUENCE [LARGE SCALE GENOMIC DNA]</scope>
</reference>
<proteinExistence type="predicted"/>
<dbReference type="Pfam" id="PF07406">
    <property type="entry name" value="NICE-3"/>
    <property type="match status" value="1"/>
</dbReference>
<keyword evidence="8" id="KW-0496">Mitochondrion</keyword>
<dbReference type="Ensembl" id="ENSVURT00010000018.1">
    <property type="protein sequence ID" value="ENSVURP00010000017.1"/>
    <property type="gene ID" value="ENSVURG00010000013.1"/>
</dbReference>
<comment type="subcellular location">
    <subcellularLocation>
        <location evidence="4">Golgi apparatus</location>
    </subcellularLocation>
    <subcellularLocation>
        <location evidence="2">Membrane</location>
        <topology evidence="2">Single-pass membrane protein</topology>
    </subcellularLocation>
    <subcellularLocation>
        <location evidence="3">Mitochondrion</location>
    </subcellularLocation>
</comment>
<keyword evidence="5" id="KW-0812">Transmembrane</keyword>
<comment type="function">
    <text evidence="1">General regulator of phagocytosis. Required to uptake Gram negative bacterium by macrophages.</text>
</comment>
<dbReference type="Proteomes" id="UP000314987">
    <property type="component" value="Unassembled WGS sequence"/>
</dbReference>
<dbReference type="GeneTree" id="ENSGT00510000047366"/>
<dbReference type="GO" id="GO:0016020">
    <property type="term" value="C:membrane"/>
    <property type="evidence" value="ECO:0007669"/>
    <property type="project" value="UniProtKB-SubCell"/>
</dbReference>
<keyword evidence="7" id="KW-0333">Golgi apparatus</keyword>
<dbReference type="InterPro" id="IPR010876">
    <property type="entry name" value="C1orf43"/>
</dbReference>
<evidence type="ECO:0000256" key="4">
    <source>
        <dbReference type="ARBA" id="ARBA00004555"/>
    </source>
</evidence>